<keyword evidence="3 7" id="KW-1133">Transmembrane helix</keyword>
<protein>
    <recommendedName>
        <fullName evidence="8">Rhodopsin domain-containing protein</fullName>
    </recommendedName>
</protein>
<comment type="similarity">
    <text evidence="5">Belongs to the SAT4 family.</text>
</comment>
<feature type="transmembrane region" description="Helical" evidence="7">
    <location>
        <begin position="25"/>
        <end position="46"/>
    </location>
</feature>
<dbReference type="Proteomes" id="UP000578531">
    <property type="component" value="Unassembled WGS sequence"/>
</dbReference>
<comment type="subcellular location">
    <subcellularLocation>
        <location evidence="1">Membrane</location>
        <topology evidence="1">Multi-pass membrane protein</topology>
    </subcellularLocation>
</comment>
<feature type="transmembrane region" description="Helical" evidence="7">
    <location>
        <begin position="58"/>
        <end position="80"/>
    </location>
</feature>
<keyword evidence="2 7" id="KW-0812">Transmembrane</keyword>
<dbReference type="GeneID" id="59290297"/>
<evidence type="ECO:0000256" key="1">
    <source>
        <dbReference type="ARBA" id="ARBA00004141"/>
    </source>
</evidence>
<evidence type="ECO:0000259" key="8">
    <source>
        <dbReference type="Pfam" id="PF20684"/>
    </source>
</evidence>
<reference evidence="9 10" key="1">
    <citation type="journal article" date="2020" name="Genomics">
        <title>Complete, high-quality genomes from long-read metagenomic sequencing of two wolf lichen thalli reveals enigmatic genome architecture.</title>
        <authorList>
            <person name="McKenzie S.K."/>
            <person name="Walston R.F."/>
            <person name="Allen J.L."/>
        </authorList>
    </citation>
    <scope>NUCLEOTIDE SEQUENCE [LARGE SCALE GENOMIC DNA]</scope>
    <source>
        <strain evidence="9">WasteWater2</strain>
    </source>
</reference>
<accession>A0A8H6FR09</accession>
<feature type="transmembrane region" description="Helical" evidence="7">
    <location>
        <begin position="215"/>
        <end position="234"/>
    </location>
</feature>
<feature type="transmembrane region" description="Helical" evidence="7">
    <location>
        <begin position="100"/>
        <end position="122"/>
    </location>
</feature>
<organism evidence="9 10">
    <name type="scientific">Letharia columbiana</name>
    <dbReference type="NCBI Taxonomy" id="112416"/>
    <lineage>
        <taxon>Eukaryota</taxon>
        <taxon>Fungi</taxon>
        <taxon>Dikarya</taxon>
        <taxon>Ascomycota</taxon>
        <taxon>Pezizomycotina</taxon>
        <taxon>Lecanoromycetes</taxon>
        <taxon>OSLEUM clade</taxon>
        <taxon>Lecanoromycetidae</taxon>
        <taxon>Lecanorales</taxon>
        <taxon>Lecanorineae</taxon>
        <taxon>Parmeliaceae</taxon>
        <taxon>Letharia</taxon>
    </lineage>
</organism>
<dbReference type="EMBL" id="JACCJC010000041">
    <property type="protein sequence ID" value="KAF6233099.1"/>
    <property type="molecule type" value="Genomic_DNA"/>
</dbReference>
<evidence type="ECO:0000256" key="7">
    <source>
        <dbReference type="SAM" id="Phobius"/>
    </source>
</evidence>
<keyword evidence="10" id="KW-1185">Reference proteome</keyword>
<dbReference type="InterPro" id="IPR052337">
    <property type="entry name" value="SAT4-like"/>
</dbReference>
<dbReference type="RefSeq" id="XP_037162521.1">
    <property type="nucleotide sequence ID" value="XM_037310539.1"/>
</dbReference>
<evidence type="ECO:0000256" key="6">
    <source>
        <dbReference type="SAM" id="MobiDB-lite"/>
    </source>
</evidence>
<sequence length="353" mass="38741">MPSLLSSTEIEYELAHIHDNRAPNVVISAAICISLAITAVLLRLLARRLSKVRILADDYMILFALIICMGQVAACLYSVHLGAGKHVILLKDPAAYAKTIIAMEVLYCIGTAAFKYSALLLFHRIFGSVPRFTAFLWCFAFVILANNIAEVFLSIFQCTPVHKAWDLNVEGSCVNILLAACIPGSLNVISDVVTFLLPIPLIWNLHMERNRKIQLVGIFLLSGFVCIASTYRAIIVKRLSHQDASWADVDPIIWAIVENSIGIVSASLPTMRPIYSLIVRGHHCSSVERSCERCNNKSPTPRSSGGRRVRKPGSATSWLETLGTSDGKGSCQSDDHECLEKGGAGWTEVVEMD</sequence>
<dbReference type="AlphaFoldDB" id="A0A8H6FR09"/>
<evidence type="ECO:0000313" key="9">
    <source>
        <dbReference type="EMBL" id="KAF6233099.1"/>
    </source>
</evidence>
<dbReference type="Pfam" id="PF20684">
    <property type="entry name" value="Fung_rhodopsin"/>
    <property type="match status" value="1"/>
</dbReference>
<feature type="domain" description="Rhodopsin" evidence="8">
    <location>
        <begin position="42"/>
        <end position="275"/>
    </location>
</feature>
<dbReference type="InterPro" id="IPR049326">
    <property type="entry name" value="Rhodopsin_dom_fungi"/>
</dbReference>
<dbReference type="GO" id="GO:0016020">
    <property type="term" value="C:membrane"/>
    <property type="evidence" value="ECO:0007669"/>
    <property type="project" value="UniProtKB-SubCell"/>
</dbReference>
<evidence type="ECO:0000256" key="5">
    <source>
        <dbReference type="ARBA" id="ARBA00038359"/>
    </source>
</evidence>
<comment type="caution">
    <text evidence="9">The sequence shown here is derived from an EMBL/GenBank/DDBJ whole genome shotgun (WGS) entry which is preliminary data.</text>
</comment>
<keyword evidence="4 7" id="KW-0472">Membrane</keyword>
<dbReference type="OrthoDB" id="10017208at2759"/>
<evidence type="ECO:0000256" key="4">
    <source>
        <dbReference type="ARBA" id="ARBA00023136"/>
    </source>
</evidence>
<feature type="transmembrane region" description="Helical" evidence="7">
    <location>
        <begin position="134"/>
        <end position="156"/>
    </location>
</feature>
<evidence type="ECO:0000313" key="10">
    <source>
        <dbReference type="Proteomes" id="UP000578531"/>
    </source>
</evidence>
<name>A0A8H6FR09_9LECA</name>
<evidence type="ECO:0000256" key="3">
    <source>
        <dbReference type="ARBA" id="ARBA00022989"/>
    </source>
</evidence>
<gene>
    <name evidence="9" type="ORF">HO173_008643</name>
</gene>
<dbReference type="PANTHER" id="PTHR33048:SF123">
    <property type="entry name" value="INTEGRAL MEMBRANE PROTEIN"/>
    <property type="match status" value="1"/>
</dbReference>
<proteinExistence type="inferred from homology"/>
<dbReference type="PANTHER" id="PTHR33048">
    <property type="entry name" value="PTH11-LIKE INTEGRAL MEMBRANE PROTEIN (AFU_ORTHOLOGUE AFUA_5G11245)"/>
    <property type="match status" value="1"/>
</dbReference>
<feature type="region of interest" description="Disordered" evidence="6">
    <location>
        <begin position="295"/>
        <end position="316"/>
    </location>
</feature>
<evidence type="ECO:0000256" key="2">
    <source>
        <dbReference type="ARBA" id="ARBA00022692"/>
    </source>
</evidence>